<evidence type="ECO:0000256" key="1">
    <source>
        <dbReference type="ARBA" id="ARBA00006484"/>
    </source>
</evidence>
<dbReference type="Pfam" id="PF13561">
    <property type="entry name" value="adh_short_C2"/>
    <property type="match status" value="1"/>
</dbReference>
<dbReference type="RefSeq" id="WP_368803508.1">
    <property type="nucleotide sequence ID" value="NZ_JAZHFV010000004.1"/>
</dbReference>
<keyword evidence="4" id="KW-1185">Reference proteome</keyword>
<dbReference type="PROSITE" id="PS00061">
    <property type="entry name" value="ADH_SHORT"/>
    <property type="match status" value="1"/>
</dbReference>
<comment type="caution">
    <text evidence="3">The sequence shown here is derived from an EMBL/GenBank/DDBJ whole genome shotgun (WGS) entry which is preliminary data.</text>
</comment>
<dbReference type="InterPro" id="IPR036291">
    <property type="entry name" value="NAD(P)-bd_dom_sf"/>
</dbReference>
<evidence type="ECO:0000259" key="2">
    <source>
        <dbReference type="SMART" id="SM00822"/>
    </source>
</evidence>
<sequence length="260" mass="27318">MEMGLEGKVALVTGGARGIGFAAARMMAAEGAKLVLVDIDGDAARKAAEELSATTPALGVAADISNRDDVKRMVESAVAQFGGIDIFVNSAAVLDDKLFLDSNVEDWQRMLNVCLYGPMTCLKAILPGMVERGYGRVVCLASDSARIGQARLSYYAAAKAGVIALIKSVAQEVGTSGVTLNVVSPGATNTPLRIARENSLLAQMGEEKYARRQKSVLKMYPTGRIGEPDDIGSAILFLASDRASWITGQVLSVNGGFAMP</sequence>
<gene>
    <name evidence="3" type="ORF">V1479_14410</name>
</gene>
<dbReference type="InterPro" id="IPR020904">
    <property type="entry name" value="Sc_DH/Rdtase_CS"/>
</dbReference>
<dbReference type="EMBL" id="JAZHFV010000004">
    <property type="protein sequence ID" value="MEX4008502.1"/>
    <property type="molecule type" value="Genomic_DNA"/>
</dbReference>
<name>A0ABV3WUY7_9HYPH</name>
<protein>
    <submittedName>
        <fullName evidence="3">SDR family oxidoreductase</fullName>
    </submittedName>
</protein>
<accession>A0ABV3WUY7</accession>
<dbReference type="PRINTS" id="PR00080">
    <property type="entry name" value="SDRFAMILY"/>
</dbReference>
<evidence type="ECO:0000313" key="3">
    <source>
        <dbReference type="EMBL" id="MEX4008502.1"/>
    </source>
</evidence>
<dbReference type="PANTHER" id="PTHR42760:SF129">
    <property type="entry name" value="OXIDOREDUCTASE"/>
    <property type="match status" value="1"/>
</dbReference>
<dbReference type="InterPro" id="IPR002347">
    <property type="entry name" value="SDR_fam"/>
</dbReference>
<organism evidence="3 4">
    <name type="scientific">Neoaquamicrobium sediminum</name>
    <dbReference type="NCBI Taxonomy" id="1849104"/>
    <lineage>
        <taxon>Bacteria</taxon>
        <taxon>Pseudomonadati</taxon>
        <taxon>Pseudomonadota</taxon>
        <taxon>Alphaproteobacteria</taxon>
        <taxon>Hyphomicrobiales</taxon>
        <taxon>Phyllobacteriaceae</taxon>
        <taxon>Neoaquamicrobium</taxon>
    </lineage>
</organism>
<dbReference type="PRINTS" id="PR00081">
    <property type="entry name" value="GDHRDH"/>
</dbReference>
<comment type="similarity">
    <text evidence="1">Belongs to the short-chain dehydrogenases/reductases (SDR) family.</text>
</comment>
<reference evidence="3 4" key="1">
    <citation type="submission" date="2024-01" db="EMBL/GenBank/DDBJ databases">
        <title>New evidence supports the origin of RcGTA from prophage.</title>
        <authorList>
            <person name="Xu Y."/>
            <person name="Liu B."/>
            <person name="Chen F."/>
        </authorList>
    </citation>
    <scope>NUCLEOTIDE SEQUENCE [LARGE SCALE GENOMIC DNA]</scope>
    <source>
        <strain evidence="3 4">CBW1107-2</strain>
    </source>
</reference>
<feature type="domain" description="Ketoreductase" evidence="2">
    <location>
        <begin position="8"/>
        <end position="186"/>
    </location>
</feature>
<proteinExistence type="inferred from homology"/>
<dbReference type="InterPro" id="IPR057326">
    <property type="entry name" value="KR_dom"/>
</dbReference>
<dbReference type="SMART" id="SM00822">
    <property type="entry name" value="PKS_KR"/>
    <property type="match status" value="1"/>
</dbReference>
<dbReference type="Gene3D" id="3.40.50.720">
    <property type="entry name" value="NAD(P)-binding Rossmann-like Domain"/>
    <property type="match status" value="1"/>
</dbReference>
<dbReference type="Proteomes" id="UP001559025">
    <property type="component" value="Unassembled WGS sequence"/>
</dbReference>
<evidence type="ECO:0000313" key="4">
    <source>
        <dbReference type="Proteomes" id="UP001559025"/>
    </source>
</evidence>
<dbReference type="SUPFAM" id="SSF51735">
    <property type="entry name" value="NAD(P)-binding Rossmann-fold domains"/>
    <property type="match status" value="1"/>
</dbReference>
<dbReference type="PANTHER" id="PTHR42760">
    <property type="entry name" value="SHORT-CHAIN DEHYDROGENASES/REDUCTASES FAMILY MEMBER"/>
    <property type="match status" value="1"/>
</dbReference>